<dbReference type="SUPFAM" id="SSF53335">
    <property type="entry name" value="S-adenosyl-L-methionine-dependent methyltransferases"/>
    <property type="match status" value="1"/>
</dbReference>
<feature type="site" description="Interaction with substrate rRNA" evidence="1">
    <location>
        <position position="33"/>
    </location>
</feature>
<comment type="similarity">
    <text evidence="1">Belongs to the RlmJ family.</text>
</comment>
<feature type="binding site" evidence="1">
    <location>
        <position position="146"/>
    </location>
    <ligand>
        <name>S-adenosyl-L-methionine</name>
        <dbReference type="ChEBI" id="CHEBI:59789"/>
    </ligand>
</feature>
<feature type="binding site" evidence="1">
    <location>
        <position position="128"/>
    </location>
    <ligand>
        <name>S-adenosyl-L-methionine</name>
        <dbReference type="ChEBI" id="CHEBI:59789"/>
    </ligand>
</feature>
<reference evidence="2 3" key="1">
    <citation type="submission" date="2016-04" db="EMBL/GenBank/DDBJ databases">
        <authorList>
            <person name="Evans L.H."/>
            <person name="Alamgir A."/>
            <person name="Owens N."/>
            <person name="Weber N.D."/>
            <person name="Virtaneva K."/>
            <person name="Barbian K."/>
            <person name="Babar A."/>
            <person name="Rosenke K."/>
        </authorList>
    </citation>
    <scope>NUCLEOTIDE SEQUENCE [LARGE SCALE GENOMIC DNA]</scope>
    <source>
        <strain evidence="2 3">JL2886</strain>
    </source>
</reference>
<name>A0A1B0ZV90_9RHOB</name>
<comment type="catalytic activity">
    <reaction evidence="1">
        <text>adenosine(2030) in 23S rRNA + S-adenosyl-L-methionine = N(6)-methyladenosine(2030) in 23S rRNA + S-adenosyl-L-homocysteine + H(+)</text>
        <dbReference type="Rhea" id="RHEA:43736"/>
        <dbReference type="Rhea" id="RHEA-COMP:10668"/>
        <dbReference type="Rhea" id="RHEA-COMP:10669"/>
        <dbReference type="ChEBI" id="CHEBI:15378"/>
        <dbReference type="ChEBI" id="CHEBI:57856"/>
        <dbReference type="ChEBI" id="CHEBI:59789"/>
        <dbReference type="ChEBI" id="CHEBI:74411"/>
        <dbReference type="ChEBI" id="CHEBI:74449"/>
        <dbReference type="EC" id="2.1.1.266"/>
    </reaction>
</comment>
<dbReference type="PANTHER" id="PTHR37426:SF1">
    <property type="entry name" value="RIBOSOMAL RNA LARGE SUBUNIT METHYLTRANSFERASE J"/>
    <property type="match status" value="1"/>
</dbReference>
<comment type="subunit">
    <text evidence="1">Monomer.</text>
</comment>
<accession>A0A1B0ZV90</accession>
<feature type="active site" description="Proton acceptor" evidence="1">
    <location>
        <position position="191"/>
    </location>
</feature>
<dbReference type="InterPro" id="IPR029063">
    <property type="entry name" value="SAM-dependent_MTases_sf"/>
</dbReference>
<comment type="function">
    <text evidence="1">Specifically methylates the adenine in position 2030 of 23S rRNA.</text>
</comment>
<organism evidence="2 3">
    <name type="scientific">Phaeobacter gallaeciensis</name>
    <dbReference type="NCBI Taxonomy" id="60890"/>
    <lineage>
        <taxon>Bacteria</taxon>
        <taxon>Pseudomonadati</taxon>
        <taxon>Pseudomonadota</taxon>
        <taxon>Alphaproteobacteria</taxon>
        <taxon>Rhodobacterales</taxon>
        <taxon>Roseobacteraceae</taxon>
        <taxon>Phaeobacter</taxon>
    </lineage>
</organism>
<dbReference type="GO" id="GO:0036307">
    <property type="term" value="F:23S rRNA (adenine(2030)-N(6))-methyltransferase activity"/>
    <property type="evidence" value="ECO:0007669"/>
    <property type="project" value="UniProtKB-UniRule"/>
</dbReference>
<feature type="binding site" evidence="1">
    <location>
        <position position="191"/>
    </location>
    <ligand>
        <name>S-adenosyl-L-methionine</name>
        <dbReference type="ChEBI" id="CHEBI:59789"/>
    </ligand>
</feature>
<feature type="binding site" evidence="1">
    <location>
        <position position="71"/>
    </location>
    <ligand>
        <name>S-adenosyl-L-methionine</name>
        <dbReference type="ChEBI" id="CHEBI:59789"/>
    </ligand>
</feature>
<keyword evidence="3" id="KW-1185">Reference proteome</keyword>
<keyword evidence="1" id="KW-0808">Transferase</keyword>
<protein>
    <recommendedName>
        <fullName evidence="1">Ribosomal RNA large subunit methyltransferase J</fullName>
        <ecNumber evidence="1">2.1.1.266</ecNumber>
    </recommendedName>
    <alternativeName>
        <fullName evidence="1">23S rRNA (adenine(2030)-N6)-methyltransferase</fullName>
    </alternativeName>
    <alternativeName>
        <fullName evidence="1">23S rRNA m6A2030 methyltransferase</fullName>
    </alternativeName>
</protein>
<dbReference type="Gene3D" id="3.40.50.150">
    <property type="entry name" value="Vaccinia Virus protein VP39"/>
    <property type="match status" value="1"/>
</dbReference>
<dbReference type="InterPro" id="IPR007473">
    <property type="entry name" value="RlmJ"/>
</dbReference>
<feature type="binding site" evidence="1">
    <location>
        <position position="48"/>
    </location>
    <ligand>
        <name>S-adenosyl-L-methionine</name>
        <dbReference type="ChEBI" id="CHEBI:59789"/>
    </ligand>
</feature>
<dbReference type="AlphaFoldDB" id="A0A1B0ZV90"/>
<keyword evidence="1" id="KW-0489">Methyltransferase</keyword>
<feature type="binding site" evidence="1">
    <location>
        <begin position="170"/>
        <end position="171"/>
    </location>
    <ligand>
        <name>S-adenosyl-L-methionine</name>
        <dbReference type="ChEBI" id="CHEBI:59789"/>
    </ligand>
</feature>
<dbReference type="Pfam" id="PF04378">
    <property type="entry name" value="RsmJ"/>
    <property type="match status" value="1"/>
</dbReference>
<dbReference type="PANTHER" id="PTHR37426">
    <property type="entry name" value="RIBOSOMAL RNA LARGE SUBUNIT METHYLTRANSFERASE J"/>
    <property type="match status" value="1"/>
</dbReference>
<dbReference type="HAMAP" id="MF_00934">
    <property type="entry name" value="23SrRNA_methyltr_J"/>
    <property type="match status" value="1"/>
</dbReference>
<dbReference type="GO" id="GO:0005829">
    <property type="term" value="C:cytosol"/>
    <property type="evidence" value="ECO:0007669"/>
    <property type="project" value="TreeGrafter"/>
</dbReference>
<keyword evidence="1" id="KW-0698">rRNA processing</keyword>
<keyword evidence="1" id="KW-0694">RNA-binding</keyword>
<dbReference type="GO" id="GO:0070475">
    <property type="term" value="P:rRNA base methylation"/>
    <property type="evidence" value="ECO:0007669"/>
    <property type="project" value="UniProtKB-UniRule"/>
</dbReference>
<keyword evidence="1" id="KW-0949">S-adenosyl-L-methionine</keyword>
<dbReference type="EC" id="2.1.1.266" evidence="1"/>
<sequence>MDDAGQGVLRRSIGERIFLWRANRGRGCVMLSYQHIYHAGNLADVQKHALLAWMLAYLTRKDKPLSYIETHAGRGVYELQAPEALKTGEAAAGISRVLENHGLGEDHPLSRAIDACRERFGETSYPGSPLVAAALLREMDSLHFAELHPQEYAALRQALRPWHAKVHQQDGFELALSLAPPTPRRGLMLIDPSFEIKSDYARIPGIIGKLHRKWNVGVIALWYPILTDGAHQKMLSALETQALPGALRHEVRFPPVRAGHRMVGSGMFVVNAPFGAEEEAARISALFERLNQD</sequence>
<dbReference type="EMBL" id="CP015124">
    <property type="protein sequence ID" value="ANP38040.1"/>
    <property type="molecule type" value="Genomic_DNA"/>
</dbReference>
<dbReference type="GO" id="GO:0003723">
    <property type="term" value="F:RNA binding"/>
    <property type="evidence" value="ECO:0007669"/>
    <property type="project" value="UniProtKB-UniRule"/>
</dbReference>
<proteinExistence type="inferred from homology"/>
<gene>
    <name evidence="1 2" type="primary">rlmJ</name>
    <name evidence="2" type="ORF">JL2886_03154</name>
</gene>
<evidence type="ECO:0000313" key="2">
    <source>
        <dbReference type="EMBL" id="ANP38040.1"/>
    </source>
</evidence>
<dbReference type="PATRIC" id="fig|60890.4.peg.3078"/>
<dbReference type="Proteomes" id="UP000092565">
    <property type="component" value="Chromosome"/>
</dbReference>
<evidence type="ECO:0000313" key="3">
    <source>
        <dbReference type="Proteomes" id="UP000092565"/>
    </source>
</evidence>
<evidence type="ECO:0000256" key="1">
    <source>
        <dbReference type="HAMAP-Rule" id="MF_00934"/>
    </source>
</evidence>